<dbReference type="EnsemblMetazoa" id="GBRI043746-RA">
    <property type="protein sequence ID" value="GBRI043746-PA"/>
    <property type="gene ID" value="GBRI043746"/>
</dbReference>
<dbReference type="GO" id="GO:0005886">
    <property type="term" value="C:plasma membrane"/>
    <property type="evidence" value="ECO:0007669"/>
    <property type="project" value="TreeGrafter"/>
</dbReference>
<evidence type="ECO:0000256" key="3">
    <source>
        <dbReference type="ARBA" id="ARBA00022692"/>
    </source>
</evidence>
<dbReference type="AlphaFoldDB" id="A0A1A9X4C9"/>
<proteinExistence type="predicted"/>
<keyword evidence="3 9" id="KW-0812">Transmembrane</keyword>
<dbReference type="InterPro" id="IPR013099">
    <property type="entry name" value="K_chnl_dom"/>
</dbReference>
<reference evidence="11" key="2">
    <citation type="submission" date="2020-05" db="UniProtKB">
        <authorList>
            <consortium name="EnsemblMetazoa"/>
        </authorList>
    </citation>
    <scope>IDENTIFICATION</scope>
    <source>
        <strain evidence="11">IAEA</strain>
    </source>
</reference>
<evidence type="ECO:0000256" key="5">
    <source>
        <dbReference type="ARBA" id="ARBA00023065"/>
    </source>
</evidence>
<reference evidence="12" key="1">
    <citation type="submission" date="2014-03" db="EMBL/GenBank/DDBJ databases">
        <authorList>
            <person name="Aksoy S."/>
            <person name="Warren W."/>
            <person name="Wilson R.K."/>
        </authorList>
    </citation>
    <scope>NUCLEOTIDE SEQUENCE [LARGE SCALE GENOMIC DNA]</scope>
    <source>
        <strain evidence="12">IAEA</strain>
    </source>
</reference>
<evidence type="ECO:0000256" key="8">
    <source>
        <dbReference type="SAM" id="MobiDB-lite"/>
    </source>
</evidence>
<evidence type="ECO:0000256" key="2">
    <source>
        <dbReference type="ARBA" id="ARBA00022448"/>
    </source>
</evidence>
<keyword evidence="5" id="KW-0406">Ion transport</keyword>
<evidence type="ECO:0000259" key="10">
    <source>
        <dbReference type="Pfam" id="PF07885"/>
    </source>
</evidence>
<accession>A0A1A9X4C9</accession>
<dbReference type="SUPFAM" id="SSF81324">
    <property type="entry name" value="Voltage-gated potassium channels"/>
    <property type="match status" value="1"/>
</dbReference>
<keyword evidence="7" id="KW-0407">Ion channel</keyword>
<feature type="transmembrane region" description="Helical" evidence="9">
    <location>
        <begin position="593"/>
        <end position="615"/>
    </location>
</feature>
<dbReference type="VEuPathDB" id="VectorBase:GBRI043746"/>
<dbReference type="InterPro" id="IPR003280">
    <property type="entry name" value="2pore_dom_K_chnl"/>
</dbReference>
<dbReference type="Pfam" id="PF07885">
    <property type="entry name" value="Ion_trans_2"/>
    <property type="match status" value="1"/>
</dbReference>
<sequence length="635" mass="70939">MTQSLDEKIFTLIIIRSSLNKGSGNYFKYSQLTINKLPVSSFQETTEHCLQKQPNNTSISSTQSSLATSLNNSLISSTSSVPAAITQHKLLSISNKKQQHHLQQHLQNTPYNFEVTADNNNIENSVNDTTISTTQTATVYVPIIATGTNMTQPIMKYQTIQVPLCKPYGFTSYVTNRYEEIQLPQPTPTCEIAVGSPHDMRRAKFLTKPFPKEINISLHNNDIICQKDLVQQHKNFSVPSSTSTIMSRTDNIQTPLMGDDDNGLMDSIEFDRSDTNNATKFESVSTAIWAPTSATTTISNSNNICTSFALLLNAGTQNDVTDHTNSISVQNTSPLAYVDQFDDGRLVNALSVGNDCEDETEHHLRQGTPSRIPLIPSASITNDSKPIRASPRMSPTPTHGFNNVKKAFNFQRSSLNAFHDSNGKFTIQQQQLRRKEHHQHIPKPVIINSKGKCNLHAGRRTSISPSFCYAGDADSSYNSDHIDTSDDEEDSKELHALEFLQPDLRRIPHFEFDNGSLESLRSTTGNHKIQHYQVPFIIVILILIFYVCLGTMVFALWENWSLIDGAYFCFVTLTTIGYSGLMPERTLHGPELQLIVCCVYLLLGLVLVAMSLNILETQLIWKCKRLAARLKSAQD</sequence>
<name>A0A1A9X4C9_9MUSC</name>
<feature type="domain" description="Potassium channel" evidence="10">
    <location>
        <begin position="542"/>
        <end position="616"/>
    </location>
</feature>
<dbReference type="GO" id="GO:0030322">
    <property type="term" value="P:stabilization of membrane potential"/>
    <property type="evidence" value="ECO:0007669"/>
    <property type="project" value="TreeGrafter"/>
</dbReference>
<keyword evidence="6 9" id="KW-0472">Membrane</keyword>
<dbReference type="PANTHER" id="PTHR11003:SF352">
    <property type="entry name" value="BCDNA.GH04802-RELATED"/>
    <property type="match status" value="1"/>
</dbReference>
<feature type="transmembrane region" description="Helical" evidence="9">
    <location>
        <begin position="536"/>
        <end position="557"/>
    </location>
</feature>
<dbReference type="GO" id="GO:0022841">
    <property type="term" value="F:potassium ion leak channel activity"/>
    <property type="evidence" value="ECO:0007669"/>
    <property type="project" value="TreeGrafter"/>
</dbReference>
<evidence type="ECO:0000256" key="1">
    <source>
        <dbReference type="ARBA" id="ARBA00004141"/>
    </source>
</evidence>
<evidence type="ECO:0000256" key="9">
    <source>
        <dbReference type="SAM" id="Phobius"/>
    </source>
</evidence>
<dbReference type="Gene3D" id="1.10.287.70">
    <property type="match status" value="1"/>
</dbReference>
<protein>
    <recommendedName>
        <fullName evidence="10">Potassium channel domain-containing protein</fullName>
    </recommendedName>
</protein>
<feature type="region of interest" description="Disordered" evidence="8">
    <location>
        <begin position="361"/>
        <end position="400"/>
    </location>
</feature>
<feature type="transmembrane region" description="Helical" evidence="9">
    <location>
        <begin position="564"/>
        <end position="581"/>
    </location>
</feature>
<evidence type="ECO:0000313" key="11">
    <source>
        <dbReference type="EnsemblMetazoa" id="GBRI043746-PA"/>
    </source>
</evidence>
<evidence type="ECO:0000313" key="12">
    <source>
        <dbReference type="Proteomes" id="UP000091820"/>
    </source>
</evidence>
<keyword evidence="12" id="KW-1185">Reference proteome</keyword>
<keyword evidence="4 9" id="KW-1133">Transmembrane helix</keyword>
<keyword evidence="2" id="KW-0813">Transport</keyword>
<dbReference type="STRING" id="37001.A0A1A9X4C9"/>
<dbReference type="Proteomes" id="UP000091820">
    <property type="component" value="Unassembled WGS sequence"/>
</dbReference>
<dbReference type="PANTHER" id="PTHR11003">
    <property type="entry name" value="POTASSIUM CHANNEL, SUBFAMILY K"/>
    <property type="match status" value="1"/>
</dbReference>
<evidence type="ECO:0000256" key="6">
    <source>
        <dbReference type="ARBA" id="ARBA00023136"/>
    </source>
</evidence>
<organism evidence="11 12">
    <name type="scientific">Glossina brevipalpis</name>
    <dbReference type="NCBI Taxonomy" id="37001"/>
    <lineage>
        <taxon>Eukaryota</taxon>
        <taxon>Metazoa</taxon>
        <taxon>Ecdysozoa</taxon>
        <taxon>Arthropoda</taxon>
        <taxon>Hexapoda</taxon>
        <taxon>Insecta</taxon>
        <taxon>Pterygota</taxon>
        <taxon>Neoptera</taxon>
        <taxon>Endopterygota</taxon>
        <taxon>Diptera</taxon>
        <taxon>Brachycera</taxon>
        <taxon>Muscomorpha</taxon>
        <taxon>Hippoboscoidea</taxon>
        <taxon>Glossinidae</taxon>
        <taxon>Glossina</taxon>
    </lineage>
</organism>
<dbReference type="GO" id="GO:0015271">
    <property type="term" value="F:outward rectifier potassium channel activity"/>
    <property type="evidence" value="ECO:0007669"/>
    <property type="project" value="TreeGrafter"/>
</dbReference>
<comment type="subcellular location">
    <subcellularLocation>
        <location evidence="1">Membrane</location>
        <topology evidence="1">Multi-pass membrane protein</topology>
    </subcellularLocation>
</comment>
<evidence type="ECO:0000256" key="7">
    <source>
        <dbReference type="ARBA" id="ARBA00023303"/>
    </source>
</evidence>
<evidence type="ECO:0000256" key="4">
    <source>
        <dbReference type="ARBA" id="ARBA00022989"/>
    </source>
</evidence>